<feature type="non-terminal residue" evidence="2">
    <location>
        <position position="1"/>
    </location>
</feature>
<protein>
    <submittedName>
        <fullName evidence="2">N-terminal autoprotease</fullName>
    </submittedName>
</protein>
<dbReference type="GO" id="GO:0008233">
    <property type="term" value="F:peptidase activity"/>
    <property type="evidence" value="ECO:0007669"/>
    <property type="project" value="UniProtKB-KW"/>
</dbReference>
<keyword evidence="1" id="KW-0472">Membrane</keyword>
<reference evidence="2" key="1">
    <citation type="submission" date="2015-02" db="EMBL/GenBank/DDBJ databases">
        <title>Detection and characterization of emerging Hobi like viruses.</title>
        <authorList>
            <person name="Rossi E."/>
        </authorList>
    </citation>
    <scope>NUCLEOTIDE SEQUENCE</scope>
    <source>
        <strain evidence="2">216/41G655OK/06</strain>
    </source>
</reference>
<sequence length="147" mass="16956">TLNFYTKHTNKNQPGSKNPCMIKMGQYYLGSQVIYTPSPHSNYPTRGGRKRRQWAYVIYQGKVIAGQATAWDRLVACLYNRDLFFTRIILAQYITEPPSSNSSRLQCVKSPRELGGLQEVMAICIICLCAPTVVSWRRQPREKDRMY</sequence>
<evidence type="ECO:0000256" key="1">
    <source>
        <dbReference type="SAM" id="Phobius"/>
    </source>
</evidence>
<gene>
    <name evidence="2" type="primary">PestiV1gp1</name>
</gene>
<dbReference type="EMBL" id="LN812254">
    <property type="protein sequence ID" value="CEP27990.1"/>
    <property type="molecule type" value="Genomic_RNA"/>
</dbReference>
<keyword evidence="1" id="KW-1133">Transmembrane helix</keyword>
<proteinExistence type="predicted"/>
<name>A0A0E4G3Y1_9FLAV</name>
<feature type="transmembrane region" description="Helical" evidence="1">
    <location>
        <begin position="116"/>
        <end position="136"/>
    </location>
</feature>
<organism evidence="2">
    <name type="scientific">HoBi-like pestivirus</name>
    <dbReference type="NCBI Taxonomy" id="381707"/>
    <lineage>
        <taxon>Viruses</taxon>
        <taxon>Riboviria</taxon>
        <taxon>Orthornavirae</taxon>
        <taxon>Kitrinoviricota</taxon>
        <taxon>Flasuviricetes</taxon>
        <taxon>Amarillovirales</taxon>
        <taxon>Flaviviridae</taxon>
        <taxon>Pestivirus</taxon>
        <taxon>Pestivirus brazilense</taxon>
    </lineage>
</organism>
<evidence type="ECO:0000313" key="2">
    <source>
        <dbReference type="EMBL" id="CEP27990.1"/>
    </source>
</evidence>
<keyword evidence="2" id="KW-0378">Hydrolase</keyword>
<keyword evidence="1" id="KW-0812">Transmembrane</keyword>
<keyword evidence="2" id="KW-0645">Protease</keyword>
<accession>A0A0E4G3Y1</accession>
<feature type="non-terminal residue" evidence="2">
    <location>
        <position position="147"/>
    </location>
</feature>
<dbReference type="GO" id="GO:0006508">
    <property type="term" value="P:proteolysis"/>
    <property type="evidence" value="ECO:0007669"/>
    <property type="project" value="UniProtKB-KW"/>
</dbReference>